<comment type="caution">
    <text evidence="3">The sequence shown here is derived from an EMBL/GenBank/DDBJ whole genome shotgun (WGS) entry which is preliminary data.</text>
</comment>
<dbReference type="EMBL" id="MVGC01000018">
    <property type="protein sequence ID" value="RJE26607.1"/>
    <property type="molecule type" value="Genomic_DNA"/>
</dbReference>
<evidence type="ECO:0000256" key="2">
    <source>
        <dbReference type="SAM" id="SignalP"/>
    </source>
</evidence>
<feature type="signal peptide" evidence="2">
    <location>
        <begin position="1"/>
        <end position="20"/>
    </location>
</feature>
<feature type="transmembrane region" description="Helical" evidence="1">
    <location>
        <begin position="99"/>
        <end position="118"/>
    </location>
</feature>
<gene>
    <name evidence="3" type="ORF">PHISCL_01021</name>
</gene>
<proteinExistence type="predicted"/>
<dbReference type="Proteomes" id="UP000266188">
    <property type="component" value="Unassembled WGS sequence"/>
</dbReference>
<dbReference type="AlphaFoldDB" id="A0A3A2ZZ01"/>
<accession>A0A3A2ZZ01</accession>
<keyword evidence="2" id="KW-0732">Signal</keyword>
<evidence type="ECO:0000313" key="3">
    <source>
        <dbReference type="EMBL" id="RJE26607.1"/>
    </source>
</evidence>
<sequence length="660" mass="74105">MHASKLFALLSLGLTLGILAASQLESAQSHVSPSLVSVHQVLAAFVLRGQLVVETFPPLSYLLTQVKPATRTIATDCAFVMSGSAIVLLLWYRLHSSRLVPAAVLACPVAISTVWWSWQPTEQPLEVSVHLGENILLVAVVILCYDKTLPGCIVSALMTVGVPEVLITCAVCLGVQRIDALATFCILLERIASTFLARLGDPSIPIGKVLFCFTMSVTWSVLIIAFTTVSVFTVVFPLSETSYGGNYNLHYLSPHFCRLLRPLVPEIAQIVQHHAGPFLSSGQAFPPYALLPGIPMTMYVPKAGFLWTDNLVWDPKEHTFREDVDVWNDEEASKETLESSLHYRVLFMDEVKWTTPWFFQNVVEPGSPDLGDNTHAGYLQPYQSVYFLDHRSNYLTVANSTTQLEQYLRIDSDKEQFWRNLVHTSSEKNIDGLWWLLYDPEKDSGFRLYHPDAQCFLATTYRQIPHWGERVANHSVSEQLHIEIELSCSSSPNKEASTFWPIDGFFPQRAETSCKWPIASGMWERIIATKEILWAMYKLKELRSLYSGLQDAPVGLRDDPGNIRMEPLARGILTVLLIATFTLELYRHRYGVRSGKSSIPDLGNISSARTRYRVGGGLCLVYLYFQSVFGMAYSTRWIVSFALIVGSDLMDAIYSDLHRS</sequence>
<reference evidence="4" key="1">
    <citation type="submission" date="2017-02" db="EMBL/GenBank/DDBJ databases">
        <authorList>
            <person name="Tafer H."/>
            <person name="Lopandic K."/>
        </authorList>
    </citation>
    <scope>NUCLEOTIDE SEQUENCE [LARGE SCALE GENOMIC DNA]</scope>
    <source>
        <strain evidence="4">CBS 366.77</strain>
    </source>
</reference>
<dbReference type="OrthoDB" id="4525776at2759"/>
<keyword evidence="4" id="KW-1185">Reference proteome</keyword>
<feature type="transmembrane region" description="Helical" evidence="1">
    <location>
        <begin position="612"/>
        <end position="631"/>
    </location>
</feature>
<feature type="transmembrane region" description="Helical" evidence="1">
    <location>
        <begin position="209"/>
        <end position="236"/>
    </location>
</feature>
<feature type="chain" id="PRO_5017482035" evidence="2">
    <location>
        <begin position="21"/>
        <end position="660"/>
    </location>
</feature>
<feature type="transmembrane region" description="Helical" evidence="1">
    <location>
        <begin position="568"/>
        <end position="586"/>
    </location>
</feature>
<keyword evidence="1" id="KW-0812">Transmembrane</keyword>
<feature type="transmembrane region" description="Helical" evidence="1">
    <location>
        <begin position="73"/>
        <end position="92"/>
    </location>
</feature>
<organism evidence="3 4">
    <name type="scientific">Aspergillus sclerotialis</name>
    <dbReference type="NCBI Taxonomy" id="2070753"/>
    <lineage>
        <taxon>Eukaryota</taxon>
        <taxon>Fungi</taxon>
        <taxon>Dikarya</taxon>
        <taxon>Ascomycota</taxon>
        <taxon>Pezizomycotina</taxon>
        <taxon>Eurotiomycetes</taxon>
        <taxon>Eurotiomycetidae</taxon>
        <taxon>Eurotiales</taxon>
        <taxon>Aspergillaceae</taxon>
        <taxon>Aspergillus</taxon>
        <taxon>Aspergillus subgen. Polypaecilum</taxon>
    </lineage>
</organism>
<protein>
    <submittedName>
        <fullName evidence="3">Uncharacterized protein</fullName>
    </submittedName>
</protein>
<evidence type="ECO:0000256" key="1">
    <source>
        <dbReference type="SAM" id="Phobius"/>
    </source>
</evidence>
<evidence type="ECO:0000313" key="4">
    <source>
        <dbReference type="Proteomes" id="UP000266188"/>
    </source>
</evidence>
<name>A0A3A2ZZ01_9EURO</name>
<keyword evidence="1" id="KW-1133">Transmembrane helix</keyword>
<keyword evidence="1" id="KW-0472">Membrane</keyword>